<protein>
    <submittedName>
        <fullName evidence="1">Uncharacterized protein</fullName>
    </submittedName>
</protein>
<reference evidence="2" key="1">
    <citation type="journal article" date="2019" name="Int. J. Syst. Evol. Microbiol.">
        <title>The Global Catalogue of Microorganisms (GCM) 10K type strain sequencing project: providing services to taxonomists for standard genome sequencing and annotation.</title>
        <authorList>
            <consortium name="The Broad Institute Genomics Platform"/>
            <consortium name="The Broad Institute Genome Sequencing Center for Infectious Disease"/>
            <person name="Wu L."/>
            <person name="Ma J."/>
        </authorList>
    </citation>
    <scope>NUCLEOTIDE SEQUENCE [LARGE SCALE GENOMIC DNA]</scope>
    <source>
        <strain evidence="2">JCM 9458</strain>
    </source>
</reference>
<keyword evidence="2" id="KW-1185">Reference proteome</keyword>
<dbReference type="RefSeq" id="WP_345726559.1">
    <property type="nucleotide sequence ID" value="NZ_BAAAYN010000004.1"/>
</dbReference>
<proteinExistence type="predicted"/>
<dbReference type="Proteomes" id="UP001501676">
    <property type="component" value="Unassembled WGS sequence"/>
</dbReference>
<gene>
    <name evidence="1" type="ORF">GCM10020369_07980</name>
</gene>
<dbReference type="EMBL" id="BAAAYN010000004">
    <property type="protein sequence ID" value="GAA3383161.1"/>
    <property type="molecule type" value="Genomic_DNA"/>
</dbReference>
<name>A0ABP6SRJ4_9ACTN</name>
<evidence type="ECO:0000313" key="1">
    <source>
        <dbReference type="EMBL" id="GAA3383161.1"/>
    </source>
</evidence>
<accession>A0ABP6SRJ4</accession>
<comment type="caution">
    <text evidence="1">The sequence shown here is derived from an EMBL/GenBank/DDBJ whole genome shotgun (WGS) entry which is preliminary data.</text>
</comment>
<sequence length="320" mass="34633">MPDDHVYGVRLLVPGTAATPAQWQDSLGRSGLTLDDQSLTSPDLGFRALVEWVENDGSFGQAFGYGTMSAEEQSAVAGAGSALVLDLPVYLGAAAREVATLIAALGQAGALGVRLEQSKLGWPVAHWLRALEGGDPGMLYRCAVVVLQDRGVLRSCGMHVFGLPDTQVEAAPSEATQILGTFNVYQLAEDPVLVSGDTFRPDLDTPRRRLERWPDDGYPPGHACHNPFGIWRLGAEGGEADPRSELRPVFVPALVALLTAAEEKAGRPLRRDEVERLTSDGSCVMMAHADAQKLERSRGYADLEPEHVWRQWQVLRESQG</sequence>
<evidence type="ECO:0000313" key="2">
    <source>
        <dbReference type="Proteomes" id="UP001501676"/>
    </source>
</evidence>
<organism evidence="1 2">
    <name type="scientific">Cryptosporangium minutisporangium</name>
    <dbReference type="NCBI Taxonomy" id="113569"/>
    <lineage>
        <taxon>Bacteria</taxon>
        <taxon>Bacillati</taxon>
        <taxon>Actinomycetota</taxon>
        <taxon>Actinomycetes</taxon>
        <taxon>Cryptosporangiales</taxon>
        <taxon>Cryptosporangiaceae</taxon>
        <taxon>Cryptosporangium</taxon>
    </lineage>
</organism>